<feature type="domain" description="ABC transporter" evidence="10">
    <location>
        <begin position="5"/>
        <end position="240"/>
    </location>
</feature>
<dbReference type="CDD" id="cd03215">
    <property type="entry name" value="ABC_Carb_Monos_II"/>
    <property type="match status" value="1"/>
</dbReference>
<dbReference type="OrthoDB" id="9805029at2"/>
<evidence type="ECO:0000259" key="10">
    <source>
        <dbReference type="PROSITE" id="PS50893"/>
    </source>
</evidence>
<dbReference type="InterPro" id="IPR003439">
    <property type="entry name" value="ABC_transporter-like_ATP-bd"/>
</dbReference>
<keyword evidence="4" id="KW-0762">Sugar transport</keyword>
<evidence type="ECO:0000256" key="9">
    <source>
        <dbReference type="ARBA" id="ARBA00023136"/>
    </source>
</evidence>
<dbReference type="GO" id="GO:0016887">
    <property type="term" value="F:ATP hydrolysis activity"/>
    <property type="evidence" value="ECO:0007669"/>
    <property type="project" value="InterPro"/>
</dbReference>
<keyword evidence="3" id="KW-1003">Cell membrane</keyword>
<dbReference type="InterPro" id="IPR003593">
    <property type="entry name" value="AAA+_ATPase"/>
</dbReference>
<comment type="subcellular location">
    <subcellularLocation>
        <location evidence="1">Cell membrane</location>
        <topology evidence="1">Peripheral membrane protein</topology>
    </subcellularLocation>
</comment>
<accession>A0A1I5VKP0</accession>
<dbReference type="InterPro" id="IPR017871">
    <property type="entry name" value="ABC_transporter-like_CS"/>
</dbReference>
<reference evidence="11 12" key="1">
    <citation type="submission" date="2016-10" db="EMBL/GenBank/DDBJ databases">
        <authorList>
            <person name="de Groot N.N."/>
        </authorList>
    </citation>
    <scope>NUCLEOTIDE SEQUENCE [LARGE SCALE GENOMIC DNA]</scope>
    <source>
        <strain evidence="11 12">DSM 19547</strain>
    </source>
</reference>
<dbReference type="Gene3D" id="3.40.50.300">
    <property type="entry name" value="P-loop containing nucleotide triphosphate hydrolases"/>
    <property type="match status" value="2"/>
</dbReference>
<dbReference type="GO" id="GO:0005886">
    <property type="term" value="C:plasma membrane"/>
    <property type="evidence" value="ECO:0007669"/>
    <property type="project" value="UniProtKB-SubCell"/>
</dbReference>
<evidence type="ECO:0000313" key="11">
    <source>
        <dbReference type="EMBL" id="SFQ07877.1"/>
    </source>
</evidence>
<dbReference type="STRING" id="441119.SAMN04488047_13216"/>
<dbReference type="PANTHER" id="PTHR43790">
    <property type="entry name" value="CARBOHYDRATE TRANSPORT ATP-BINDING PROTEIN MG119-RELATED"/>
    <property type="match status" value="1"/>
</dbReference>
<dbReference type="EMBL" id="FOXA01000032">
    <property type="protein sequence ID" value="SFQ07877.1"/>
    <property type="molecule type" value="Genomic_DNA"/>
</dbReference>
<dbReference type="AlphaFoldDB" id="A0A1I5VKP0"/>
<protein>
    <submittedName>
        <fullName evidence="11">Monosaccharide ABC transporter ATP-binding protein, CUT2 family</fullName>
    </submittedName>
</protein>
<proteinExistence type="predicted"/>
<dbReference type="CDD" id="cd03216">
    <property type="entry name" value="ABC_Carb_Monos_I"/>
    <property type="match status" value="1"/>
</dbReference>
<keyword evidence="2" id="KW-0813">Transport</keyword>
<dbReference type="FunFam" id="3.40.50.300:FF:000127">
    <property type="entry name" value="Ribose import ATP-binding protein RbsA"/>
    <property type="match status" value="1"/>
</dbReference>
<name>A0A1I5VKP0_9RHOB</name>
<dbReference type="SMART" id="SM00382">
    <property type="entry name" value="AAA"/>
    <property type="match status" value="2"/>
</dbReference>
<dbReference type="RefSeq" id="WP_093425276.1">
    <property type="nucleotide sequence ID" value="NZ_FOXA01000032.1"/>
</dbReference>
<dbReference type="Pfam" id="PF00005">
    <property type="entry name" value="ABC_tran"/>
    <property type="match status" value="2"/>
</dbReference>
<dbReference type="PROSITE" id="PS50893">
    <property type="entry name" value="ABC_TRANSPORTER_2"/>
    <property type="match status" value="2"/>
</dbReference>
<organism evidence="11 12">
    <name type="scientific">Tranquillimonas alkanivorans</name>
    <dbReference type="NCBI Taxonomy" id="441119"/>
    <lineage>
        <taxon>Bacteria</taxon>
        <taxon>Pseudomonadati</taxon>
        <taxon>Pseudomonadota</taxon>
        <taxon>Alphaproteobacteria</taxon>
        <taxon>Rhodobacterales</taxon>
        <taxon>Roseobacteraceae</taxon>
        <taxon>Tranquillimonas</taxon>
    </lineage>
</organism>
<dbReference type="InterPro" id="IPR027417">
    <property type="entry name" value="P-loop_NTPase"/>
</dbReference>
<dbReference type="PROSITE" id="PS00211">
    <property type="entry name" value="ABC_TRANSPORTER_1"/>
    <property type="match status" value="1"/>
</dbReference>
<evidence type="ECO:0000256" key="3">
    <source>
        <dbReference type="ARBA" id="ARBA00022475"/>
    </source>
</evidence>
<keyword evidence="8" id="KW-1278">Translocase</keyword>
<dbReference type="SUPFAM" id="SSF52540">
    <property type="entry name" value="P-loop containing nucleoside triphosphate hydrolases"/>
    <property type="match status" value="2"/>
</dbReference>
<evidence type="ECO:0000313" key="12">
    <source>
        <dbReference type="Proteomes" id="UP000199356"/>
    </source>
</evidence>
<keyword evidence="9" id="KW-0472">Membrane</keyword>
<feature type="domain" description="ABC transporter" evidence="10">
    <location>
        <begin position="245"/>
        <end position="497"/>
    </location>
</feature>
<evidence type="ECO:0000256" key="6">
    <source>
        <dbReference type="ARBA" id="ARBA00022741"/>
    </source>
</evidence>
<evidence type="ECO:0000256" key="5">
    <source>
        <dbReference type="ARBA" id="ARBA00022737"/>
    </source>
</evidence>
<dbReference type="PANTHER" id="PTHR43790:SF9">
    <property type="entry name" value="GALACTOFURANOSE TRANSPORTER ATP-BINDING PROTEIN YTFR"/>
    <property type="match status" value="1"/>
</dbReference>
<evidence type="ECO:0000256" key="7">
    <source>
        <dbReference type="ARBA" id="ARBA00022840"/>
    </source>
</evidence>
<dbReference type="Proteomes" id="UP000199356">
    <property type="component" value="Unassembled WGS sequence"/>
</dbReference>
<dbReference type="GO" id="GO:0005524">
    <property type="term" value="F:ATP binding"/>
    <property type="evidence" value="ECO:0007669"/>
    <property type="project" value="UniProtKB-KW"/>
</dbReference>
<evidence type="ECO:0000256" key="8">
    <source>
        <dbReference type="ARBA" id="ARBA00022967"/>
    </source>
</evidence>
<gene>
    <name evidence="11" type="ORF">SAMN04488047_13216</name>
</gene>
<sequence>MTAKLVITGASKAFPGVQALDDVSLTLEAGSIHALLGENGAGKSTLIKIITGVHRPDSGTVLLDGEPMQFFGPHDALAHGISAVHQERNLIPRFSVAENIMLERLPTRAGLVDYGEVREAARRFMAPLGLEIDPDIPVRNLSVARMQLVEIAKALSLDARLLVLDEPTASITPHETETLFRLLRELRDKGVAILFVSHKLDEVFELCDSVTVLRDGRNACASRSLNGLDRSDVVRLMIGRDETAVRRTERTATGEPVLALRDVATDLGHRNIDLEVRAGEIVGLYGLVGAGRTELAKAVIGAAKVTSGEVQVGGRSARIDSVATALSRYRIGYVSEDRKHEGLILMHSVRRNVAVTVWRRIARALGWLPDRAERDAVTPYIERLQVRTPSLAQPVSLLSGGNQQKVSVAKWLAAQVRVLIVDEPTVGIDIQTKVYLHELIHELAASGTAILLISSDMPEMISLADRIVVMADFEVVGELDNTRDAADMSEAIMARIHKVAEVA</sequence>
<keyword evidence="7 11" id="KW-0067">ATP-binding</keyword>
<evidence type="ECO:0000256" key="4">
    <source>
        <dbReference type="ARBA" id="ARBA00022597"/>
    </source>
</evidence>
<keyword evidence="12" id="KW-1185">Reference proteome</keyword>
<evidence type="ECO:0000256" key="1">
    <source>
        <dbReference type="ARBA" id="ARBA00004202"/>
    </source>
</evidence>
<evidence type="ECO:0000256" key="2">
    <source>
        <dbReference type="ARBA" id="ARBA00022448"/>
    </source>
</evidence>
<keyword evidence="6" id="KW-0547">Nucleotide-binding</keyword>
<dbReference type="InterPro" id="IPR050107">
    <property type="entry name" value="ABC_carbohydrate_import_ATPase"/>
</dbReference>
<keyword evidence="5" id="KW-0677">Repeat</keyword>